<protein>
    <submittedName>
        <fullName evidence="2">Nuclear transport factor 2 family protein</fullName>
    </submittedName>
</protein>
<feature type="domain" description="DUF4440" evidence="1">
    <location>
        <begin position="5"/>
        <end position="93"/>
    </location>
</feature>
<proteinExistence type="predicted"/>
<evidence type="ECO:0000313" key="3">
    <source>
        <dbReference type="Proteomes" id="UP001596513"/>
    </source>
</evidence>
<dbReference type="Pfam" id="PF14534">
    <property type="entry name" value="DUF4440"/>
    <property type="match status" value="1"/>
</dbReference>
<dbReference type="InterPro" id="IPR032710">
    <property type="entry name" value="NTF2-like_dom_sf"/>
</dbReference>
<name>A0ABW2U1Y2_9BACT</name>
<sequence length="106" mass="11758">MSRRWTSLLADDLLFADMQGRLVSKAEDLEAHRSGLLRITAARPLQQIVRVLNETTAVASVLADMEGTAAGQPFHQQVRYLRVWARQAGHWQVVAGHVTTVVVPES</sequence>
<evidence type="ECO:0000313" key="2">
    <source>
        <dbReference type="EMBL" id="MFC7666374.1"/>
    </source>
</evidence>
<dbReference type="Proteomes" id="UP001596513">
    <property type="component" value="Unassembled WGS sequence"/>
</dbReference>
<dbReference type="SUPFAM" id="SSF54427">
    <property type="entry name" value="NTF2-like"/>
    <property type="match status" value="1"/>
</dbReference>
<accession>A0ABW2U1Y2</accession>
<comment type="caution">
    <text evidence="2">The sequence shown here is derived from an EMBL/GenBank/DDBJ whole genome shotgun (WGS) entry which is preliminary data.</text>
</comment>
<dbReference type="EMBL" id="JBHTEK010000001">
    <property type="protein sequence ID" value="MFC7666374.1"/>
    <property type="molecule type" value="Genomic_DNA"/>
</dbReference>
<dbReference type="Gene3D" id="3.10.450.50">
    <property type="match status" value="1"/>
</dbReference>
<gene>
    <name evidence="2" type="ORF">ACFQT0_02245</name>
</gene>
<evidence type="ECO:0000259" key="1">
    <source>
        <dbReference type="Pfam" id="PF14534"/>
    </source>
</evidence>
<dbReference type="RefSeq" id="WP_380200033.1">
    <property type="nucleotide sequence ID" value="NZ_JBHTEK010000001.1"/>
</dbReference>
<organism evidence="2 3">
    <name type="scientific">Hymenobacter humi</name>
    <dbReference type="NCBI Taxonomy" id="1411620"/>
    <lineage>
        <taxon>Bacteria</taxon>
        <taxon>Pseudomonadati</taxon>
        <taxon>Bacteroidota</taxon>
        <taxon>Cytophagia</taxon>
        <taxon>Cytophagales</taxon>
        <taxon>Hymenobacteraceae</taxon>
        <taxon>Hymenobacter</taxon>
    </lineage>
</organism>
<dbReference type="InterPro" id="IPR027843">
    <property type="entry name" value="DUF4440"/>
</dbReference>
<reference evidence="3" key="1">
    <citation type="journal article" date="2019" name="Int. J. Syst. Evol. Microbiol.">
        <title>The Global Catalogue of Microorganisms (GCM) 10K type strain sequencing project: providing services to taxonomists for standard genome sequencing and annotation.</title>
        <authorList>
            <consortium name="The Broad Institute Genomics Platform"/>
            <consortium name="The Broad Institute Genome Sequencing Center for Infectious Disease"/>
            <person name="Wu L."/>
            <person name="Ma J."/>
        </authorList>
    </citation>
    <scope>NUCLEOTIDE SEQUENCE [LARGE SCALE GENOMIC DNA]</scope>
    <source>
        <strain evidence="3">JCM 19635</strain>
    </source>
</reference>
<keyword evidence="3" id="KW-1185">Reference proteome</keyword>